<dbReference type="EMBL" id="JAKGBZ010000007">
    <property type="protein sequence ID" value="MCF3946147.1"/>
    <property type="molecule type" value="Genomic_DNA"/>
</dbReference>
<evidence type="ECO:0000259" key="1">
    <source>
        <dbReference type="Pfam" id="PF00534"/>
    </source>
</evidence>
<proteinExistence type="predicted"/>
<reference evidence="3 4" key="1">
    <citation type="submission" date="2022-01" db="EMBL/GenBank/DDBJ databases">
        <authorList>
            <person name="Won M."/>
            <person name="Kim S.-J."/>
            <person name="Kwon S.-W."/>
        </authorList>
    </citation>
    <scope>NUCLEOTIDE SEQUENCE [LARGE SCALE GENOMIC DNA]</scope>
    <source>
        <strain evidence="3 4">KCTC 23505</strain>
    </source>
</reference>
<name>A0ABS9DTY2_9PROT</name>
<dbReference type="InterPro" id="IPR028098">
    <property type="entry name" value="Glyco_trans_4-like_N"/>
</dbReference>
<dbReference type="Pfam" id="PF00534">
    <property type="entry name" value="Glycos_transf_1"/>
    <property type="match status" value="1"/>
</dbReference>
<gene>
    <name evidence="3" type="ORF">L2A60_05555</name>
</gene>
<feature type="domain" description="Glycosyl transferase family 1" evidence="1">
    <location>
        <begin position="183"/>
        <end position="294"/>
    </location>
</feature>
<comment type="caution">
    <text evidence="3">The sequence shown here is derived from an EMBL/GenBank/DDBJ whole genome shotgun (WGS) entry which is preliminary data.</text>
</comment>
<dbReference type="PANTHER" id="PTHR45947:SF3">
    <property type="entry name" value="SULFOQUINOVOSYL TRANSFERASE SQD2"/>
    <property type="match status" value="1"/>
</dbReference>
<dbReference type="PANTHER" id="PTHR45947">
    <property type="entry name" value="SULFOQUINOVOSYL TRANSFERASE SQD2"/>
    <property type="match status" value="1"/>
</dbReference>
<dbReference type="Pfam" id="PF13439">
    <property type="entry name" value="Glyco_transf_4"/>
    <property type="match status" value="1"/>
</dbReference>
<organism evidence="3 4">
    <name type="scientific">Acidiphilium iwatense</name>
    <dbReference type="NCBI Taxonomy" id="768198"/>
    <lineage>
        <taxon>Bacteria</taxon>
        <taxon>Pseudomonadati</taxon>
        <taxon>Pseudomonadota</taxon>
        <taxon>Alphaproteobacteria</taxon>
        <taxon>Acetobacterales</taxon>
        <taxon>Acidocellaceae</taxon>
        <taxon>Acidiphilium</taxon>
    </lineage>
</organism>
<dbReference type="Proteomes" id="UP001521209">
    <property type="component" value="Unassembled WGS sequence"/>
</dbReference>
<evidence type="ECO:0000259" key="2">
    <source>
        <dbReference type="Pfam" id="PF13439"/>
    </source>
</evidence>
<protein>
    <submittedName>
        <fullName evidence="3">Glycosyltransferase family 1 protein</fullName>
    </submittedName>
</protein>
<evidence type="ECO:0000313" key="4">
    <source>
        <dbReference type="Proteomes" id="UP001521209"/>
    </source>
</evidence>
<dbReference type="SUPFAM" id="SSF53756">
    <property type="entry name" value="UDP-Glycosyltransferase/glycogen phosphorylase"/>
    <property type="match status" value="1"/>
</dbReference>
<keyword evidence="4" id="KW-1185">Reference proteome</keyword>
<dbReference type="Gene3D" id="3.40.50.2000">
    <property type="entry name" value="Glycogen Phosphorylase B"/>
    <property type="match status" value="2"/>
</dbReference>
<sequence length="350" mass="37968">MRHLPDPARILIVTDAWHKQVNGVVRTLSMLAEQLEALGQTVMVIGPDRFRTLPCPSYPEIRLALCPRRRLAALVAEFAPDALHIATEGPLGIAAARLARRAGWQFTTAYHTRFPDYLAARIALPRRLAYAWLRRFHGQGSGTMVATRSLAAELQARGFGNTRLWSRGVDAALFHPGRAGPLPYERPIFLSVGRLAVEKNLTAFLDLDLPGTRLVVGGGPERARLERRHSGPRTRFLGALHGAELAAIFASADAFVFPSRTDTFGLVLLEALAAGTPVAAFPVAGPRDVIGAAAEPVGVLDDDLHKAALGALAIDRRACRRFAEQFSWQACASLFLDHLVPIRSPVLAPA</sequence>
<dbReference type="RefSeq" id="WP_235703379.1">
    <property type="nucleotide sequence ID" value="NZ_JAKGBZ010000007.1"/>
</dbReference>
<dbReference type="InterPro" id="IPR050194">
    <property type="entry name" value="Glycosyltransferase_grp1"/>
</dbReference>
<feature type="domain" description="Glycosyltransferase subfamily 4-like N-terminal" evidence="2">
    <location>
        <begin position="21"/>
        <end position="171"/>
    </location>
</feature>
<dbReference type="CDD" id="cd03814">
    <property type="entry name" value="GT4-like"/>
    <property type="match status" value="1"/>
</dbReference>
<accession>A0ABS9DTY2</accession>
<dbReference type="InterPro" id="IPR001296">
    <property type="entry name" value="Glyco_trans_1"/>
</dbReference>
<evidence type="ECO:0000313" key="3">
    <source>
        <dbReference type="EMBL" id="MCF3946147.1"/>
    </source>
</evidence>